<dbReference type="Proteomes" id="UP001500804">
    <property type="component" value="Unassembled WGS sequence"/>
</dbReference>
<reference evidence="2" key="1">
    <citation type="journal article" date="2019" name="Int. J. Syst. Evol. Microbiol.">
        <title>The Global Catalogue of Microorganisms (GCM) 10K type strain sequencing project: providing services to taxonomists for standard genome sequencing and annotation.</title>
        <authorList>
            <consortium name="The Broad Institute Genomics Platform"/>
            <consortium name="The Broad Institute Genome Sequencing Center for Infectious Disease"/>
            <person name="Wu L."/>
            <person name="Ma J."/>
        </authorList>
    </citation>
    <scope>NUCLEOTIDE SEQUENCE [LARGE SCALE GENOMIC DNA]</scope>
    <source>
        <strain evidence="2">JCM 18302</strain>
    </source>
</reference>
<dbReference type="SUPFAM" id="SSF53697">
    <property type="entry name" value="SIS domain"/>
    <property type="match status" value="1"/>
</dbReference>
<dbReference type="EMBL" id="BAABJO010000006">
    <property type="protein sequence ID" value="GAA5117928.1"/>
    <property type="molecule type" value="Genomic_DNA"/>
</dbReference>
<name>A0ABP9NHD5_9PSEU</name>
<dbReference type="Gene3D" id="3.40.50.10490">
    <property type="entry name" value="Glucose-6-phosphate isomerase like protein, domain 1"/>
    <property type="match status" value="1"/>
</dbReference>
<dbReference type="InterPro" id="IPR046348">
    <property type="entry name" value="SIS_dom_sf"/>
</dbReference>
<sequence length="509" mass="50704">MTARPVPSEDEVLARLVEGGVAARVAGGDLALWPRVARPGWTGAVRAARPLVGEIAALAEQRRVAGQVRVLLATAGGAGVAAEALAGSDPRLVVLDTTDPPQVADALAGELAETVLVVSVPPGEDPQPVRLLLDTVHAAFRAEGVPPEAHTVVVTPPDGPLLPAGASPDGPVVVLGPDDVDGPWAAFTAYALVPAGLAGVDVGGVLEEAAAVRAELGAGTGDAGGDHAALALGALLASAPALALAAPDEPALAEWAAQLVAGGLGKDGHGPLPVVVEGPGAPEWVDLPAVGIGDVPGAALTTRGSVAEQMATWQHAVAAAAHVLGVDPTDRPDAHDAAAAARGGPAFTEGGVEVHAGDWLPDGTATVADALRALVGPDDGDIDGAGVVHHLAVHAYLDRIEDASAAVLRAELARRTGLPTTFGWAPRCLPGSGQHAKGGPPAVRVCQLTADPDDPGLRPEAADALAAVQEELAGADAAALTARGRPVLRLHFTDRVAGLVTVARAVQQL</sequence>
<accession>A0ABP9NHD5</accession>
<keyword evidence="1" id="KW-0413">Isomerase</keyword>
<proteinExistence type="predicted"/>
<evidence type="ECO:0000313" key="1">
    <source>
        <dbReference type="EMBL" id="GAA5117928.1"/>
    </source>
</evidence>
<protein>
    <submittedName>
        <fullName evidence="1">Glucose-6-phosphate isomerase</fullName>
    </submittedName>
</protein>
<dbReference type="RefSeq" id="WP_345604732.1">
    <property type="nucleotide sequence ID" value="NZ_BAABJO010000006.1"/>
</dbReference>
<comment type="caution">
    <text evidence="1">The sequence shown here is derived from an EMBL/GenBank/DDBJ whole genome shotgun (WGS) entry which is preliminary data.</text>
</comment>
<gene>
    <name evidence="1" type="ORF">GCM10023320_21110</name>
</gene>
<evidence type="ECO:0000313" key="2">
    <source>
        <dbReference type="Proteomes" id="UP001500804"/>
    </source>
</evidence>
<keyword evidence="2" id="KW-1185">Reference proteome</keyword>
<organism evidence="1 2">
    <name type="scientific">Pseudonocardia adelaidensis</name>
    <dbReference type="NCBI Taxonomy" id="648754"/>
    <lineage>
        <taxon>Bacteria</taxon>
        <taxon>Bacillati</taxon>
        <taxon>Actinomycetota</taxon>
        <taxon>Actinomycetes</taxon>
        <taxon>Pseudonocardiales</taxon>
        <taxon>Pseudonocardiaceae</taxon>
        <taxon>Pseudonocardia</taxon>
    </lineage>
</organism>
<dbReference type="GO" id="GO:0016853">
    <property type="term" value="F:isomerase activity"/>
    <property type="evidence" value="ECO:0007669"/>
    <property type="project" value="UniProtKB-KW"/>
</dbReference>